<dbReference type="GO" id="GO:0070929">
    <property type="term" value="P:trans-translation"/>
    <property type="evidence" value="ECO:0007669"/>
    <property type="project" value="UniProtKB-UniRule"/>
</dbReference>
<dbReference type="GO" id="GO:0003723">
    <property type="term" value="F:RNA binding"/>
    <property type="evidence" value="ECO:0007669"/>
    <property type="project" value="UniProtKB-UniRule"/>
</dbReference>
<dbReference type="InterPro" id="IPR023620">
    <property type="entry name" value="SmpB"/>
</dbReference>
<dbReference type="Pfam" id="PF01668">
    <property type="entry name" value="SmpB"/>
    <property type="match status" value="1"/>
</dbReference>
<sequence length="157" mass="18282">MSKDKAGTKTIAQNRKARHDYHIEQVYEAGIELTGTEIKSVRAARVQLKDSFARVHNGELLLYNVHISPYEQGNRFNHEPERTRKLLMRRLEILKLNGLIRERGYSLVPLSIYLKGGWAKVELALVKGKKNYDKREDLKKKESARDIERALRERQKG</sequence>
<evidence type="ECO:0000256" key="2">
    <source>
        <dbReference type="ARBA" id="ARBA00022884"/>
    </source>
</evidence>
<dbReference type="NCBIfam" id="TIGR00086">
    <property type="entry name" value="smpB"/>
    <property type="match status" value="1"/>
</dbReference>
<dbReference type="PANTHER" id="PTHR30308:SF2">
    <property type="entry name" value="SSRA-BINDING PROTEIN"/>
    <property type="match status" value="1"/>
</dbReference>
<dbReference type="Gene3D" id="2.40.280.10">
    <property type="match status" value="1"/>
</dbReference>
<dbReference type="HAMAP" id="MF_00023">
    <property type="entry name" value="SmpB"/>
    <property type="match status" value="1"/>
</dbReference>
<dbReference type="GO" id="GO:0070930">
    <property type="term" value="P:trans-translation-dependent protein tagging"/>
    <property type="evidence" value="ECO:0007669"/>
    <property type="project" value="TreeGrafter"/>
</dbReference>
<dbReference type="RefSeq" id="WP_048034936.1">
    <property type="nucleotide sequence ID" value="NZ_CP030117.1"/>
</dbReference>
<evidence type="ECO:0000256" key="1">
    <source>
        <dbReference type="ARBA" id="ARBA00022490"/>
    </source>
</evidence>
<comment type="function">
    <text evidence="3">Required for rescue of stalled ribosomes mediated by trans-translation. Binds to transfer-messenger RNA (tmRNA), required for stable association of tmRNA with ribosomes. tmRNA and SmpB together mimic tRNA shape, replacing the anticodon stem-loop with SmpB. tmRNA is encoded by the ssrA gene; the 2 termini fold to resemble tRNA(Ala) and it encodes a 'tag peptide', a short internal open reading frame. During trans-translation Ala-aminoacylated tmRNA acts like a tRNA, entering the A-site of stalled ribosomes, displacing the stalled mRNA. The ribosome then switches to translate the ORF on the tmRNA; the nascent peptide is terminated with the 'tag peptide' encoded by the tmRNA and targeted for degradation. The ribosome is freed to recommence translation, which seems to be the essential function of trans-translation.</text>
</comment>
<dbReference type="PROSITE" id="PS01317">
    <property type="entry name" value="SSRP"/>
    <property type="match status" value="1"/>
</dbReference>
<dbReference type="Proteomes" id="UP000036061">
    <property type="component" value="Chromosome"/>
</dbReference>
<organism evidence="4 5">
    <name type="scientific">Brevibacillus brevis</name>
    <name type="common">Bacillus brevis</name>
    <dbReference type="NCBI Taxonomy" id="1393"/>
    <lineage>
        <taxon>Bacteria</taxon>
        <taxon>Bacillati</taxon>
        <taxon>Bacillota</taxon>
        <taxon>Bacilli</taxon>
        <taxon>Bacillales</taxon>
        <taxon>Paenibacillaceae</taxon>
        <taxon>Brevibacillus</taxon>
    </lineage>
</organism>
<gene>
    <name evidence="3" type="primary">smpB</name>
    <name evidence="4" type="ORF">AB432_027080</name>
</gene>
<accession>A0A2Z4MR15</accession>
<dbReference type="NCBIfam" id="NF003843">
    <property type="entry name" value="PRK05422.1"/>
    <property type="match status" value="1"/>
</dbReference>
<evidence type="ECO:0000313" key="4">
    <source>
        <dbReference type="EMBL" id="AWX58479.1"/>
    </source>
</evidence>
<dbReference type="GO" id="GO:0005829">
    <property type="term" value="C:cytosol"/>
    <property type="evidence" value="ECO:0007669"/>
    <property type="project" value="TreeGrafter"/>
</dbReference>
<dbReference type="EMBL" id="CP030117">
    <property type="protein sequence ID" value="AWX58479.1"/>
    <property type="molecule type" value="Genomic_DNA"/>
</dbReference>
<proteinExistence type="inferred from homology"/>
<evidence type="ECO:0000313" key="5">
    <source>
        <dbReference type="Proteomes" id="UP000036061"/>
    </source>
</evidence>
<evidence type="ECO:0000256" key="3">
    <source>
        <dbReference type="HAMAP-Rule" id="MF_00023"/>
    </source>
</evidence>
<reference evidence="4 5" key="1">
    <citation type="journal article" date="2015" name="Genome Announc.">
        <title>Draft Genome Sequence of Brevibacillus brevis DZQ7, a Plant Growth-Promoting Rhizobacterium with Broad-Spectrum Antimicrobial Activity.</title>
        <authorList>
            <person name="Hou Q."/>
            <person name="Wang C."/>
            <person name="Hou X."/>
            <person name="Xia Z."/>
            <person name="Ye J."/>
            <person name="Liu K."/>
            <person name="Liu H."/>
            <person name="Wang J."/>
            <person name="Guo H."/>
            <person name="Yu X."/>
            <person name="Yang Y."/>
            <person name="Du B."/>
            <person name="Ding Y."/>
        </authorList>
    </citation>
    <scope>NUCLEOTIDE SEQUENCE [LARGE SCALE GENOMIC DNA]</scope>
    <source>
        <strain evidence="4 5">DZQ7</strain>
    </source>
</reference>
<keyword evidence="1 3" id="KW-0963">Cytoplasm</keyword>
<comment type="subcellular location">
    <subcellularLocation>
        <location evidence="3">Cytoplasm</location>
    </subcellularLocation>
    <text evidence="3">The tmRNA-SmpB complex associates with stalled 70S ribosomes.</text>
</comment>
<dbReference type="PANTHER" id="PTHR30308">
    <property type="entry name" value="TMRNA-BINDING COMPONENT OF TRANS-TRANSLATION TAGGING COMPLEX"/>
    <property type="match status" value="1"/>
</dbReference>
<dbReference type="AlphaFoldDB" id="A0A2Z4MR15"/>
<dbReference type="InterPro" id="IPR000037">
    <property type="entry name" value="SsrA-bd_prot"/>
</dbReference>
<dbReference type="SUPFAM" id="SSF74982">
    <property type="entry name" value="Small protein B (SmpB)"/>
    <property type="match status" value="1"/>
</dbReference>
<keyword evidence="2 3" id="KW-0694">RNA-binding</keyword>
<comment type="similarity">
    <text evidence="3">Belongs to the SmpB family.</text>
</comment>
<name>A0A2Z4MR15_BREBE</name>
<dbReference type="InterPro" id="IPR020081">
    <property type="entry name" value="SsrA-bd_prot_CS"/>
</dbReference>
<dbReference type="CDD" id="cd09294">
    <property type="entry name" value="SmpB"/>
    <property type="match status" value="1"/>
</dbReference>
<protein>
    <recommendedName>
        <fullName evidence="3">SsrA-binding protein</fullName>
    </recommendedName>
    <alternativeName>
        <fullName evidence="3">Small protein B</fullName>
    </alternativeName>
</protein>